<evidence type="ECO:0000256" key="5">
    <source>
        <dbReference type="ARBA" id="ARBA00023136"/>
    </source>
</evidence>
<feature type="domain" description="ABC3 transporter permease C-terminal" evidence="8">
    <location>
        <begin position="271"/>
        <end position="391"/>
    </location>
</feature>
<evidence type="ECO:0000256" key="3">
    <source>
        <dbReference type="ARBA" id="ARBA00022692"/>
    </source>
</evidence>
<keyword evidence="3 7" id="KW-0812">Transmembrane</keyword>
<feature type="transmembrane region" description="Helical" evidence="7">
    <location>
        <begin position="270"/>
        <end position="291"/>
    </location>
</feature>
<dbReference type="AlphaFoldDB" id="A0AAU9E136"/>
<dbReference type="PANTHER" id="PTHR30572:SF4">
    <property type="entry name" value="ABC TRANSPORTER PERMEASE YTRF"/>
    <property type="match status" value="1"/>
</dbReference>
<dbReference type="EMBL" id="AP028654">
    <property type="protein sequence ID" value="BEP27968.1"/>
    <property type="molecule type" value="Genomic_DNA"/>
</dbReference>
<evidence type="ECO:0000313" key="10">
    <source>
        <dbReference type="Proteomes" id="UP001321786"/>
    </source>
</evidence>
<keyword evidence="2" id="KW-1003">Cell membrane</keyword>
<reference evidence="9 10" key="1">
    <citation type="submission" date="2023-08" db="EMBL/GenBank/DDBJ databases">
        <title>Helicovermis profunda gen. nov., sp. nov., a novel mesophilic, fermentative bacterium within the Bacillota from a deep-sea hydrothermal vent chimney.</title>
        <authorList>
            <person name="Miyazaki U."/>
            <person name="Mizutani D."/>
            <person name="Hashimoto Y."/>
            <person name="Tame A."/>
            <person name="Sawayama S."/>
            <person name="Miyazaki J."/>
            <person name="Takai K."/>
            <person name="Nakagawa S."/>
        </authorList>
    </citation>
    <scope>NUCLEOTIDE SEQUENCE [LARGE SCALE GENOMIC DNA]</scope>
    <source>
        <strain evidence="9 10">S502</strain>
    </source>
</reference>
<keyword evidence="4 7" id="KW-1133">Transmembrane helix</keyword>
<feature type="transmembrane region" description="Helical" evidence="7">
    <location>
        <begin position="21"/>
        <end position="42"/>
    </location>
</feature>
<gene>
    <name evidence="9" type="ORF">HLPR_02990</name>
</gene>
<evidence type="ECO:0000259" key="8">
    <source>
        <dbReference type="Pfam" id="PF02687"/>
    </source>
</evidence>
<feature type="transmembrane region" description="Helical" evidence="7">
    <location>
        <begin position="360"/>
        <end position="381"/>
    </location>
</feature>
<proteinExistence type="inferred from homology"/>
<evidence type="ECO:0000256" key="1">
    <source>
        <dbReference type="ARBA" id="ARBA00004651"/>
    </source>
</evidence>
<evidence type="ECO:0000256" key="2">
    <source>
        <dbReference type="ARBA" id="ARBA00022475"/>
    </source>
</evidence>
<organism evidence="9 10">
    <name type="scientific">Helicovermis profundi</name>
    <dbReference type="NCBI Taxonomy" id="3065157"/>
    <lineage>
        <taxon>Bacteria</taxon>
        <taxon>Bacillati</taxon>
        <taxon>Bacillota</taxon>
        <taxon>Clostridia</taxon>
        <taxon>Helicovermis</taxon>
    </lineage>
</organism>
<dbReference type="GO" id="GO:0005886">
    <property type="term" value="C:plasma membrane"/>
    <property type="evidence" value="ECO:0007669"/>
    <property type="project" value="UniProtKB-SubCell"/>
</dbReference>
<keyword evidence="5 7" id="KW-0472">Membrane</keyword>
<dbReference type="KEGG" id="hprf:HLPR_02990"/>
<dbReference type="InterPro" id="IPR050250">
    <property type="entry name" value="Macrolide_Exporter_MacB"/>
</dbReference>
<feature type="transmembrane region" description="Helical" evidence="7">
    <location>
        <begin position="750"/>
        <end position="769"/>
    </location>
</feature>
<feature type="transmembrane region" description="Helical" evidence="7">
    <location>
        <begin position="652"/>
        <end position="673"/>
    </location>
</feature>
<feature type="transmembrane region" description="Helical" evidence="7">
    <location>
        <begin position="312"/>
        <end position="340"/>
    </location>
</feature>
<evidence type="ECO:0000313" key="9">
    <source>
        <dbReference type="EMBL" id="BEP27968.1"/>
    </source>
</evidence>
<dbReference type="InterPro" id="IPR003838">
    <property type="entry name" value="ABC3_permease_C"/>
</dbReference>
<feature type="transmembrane region" description="Helical" evidence="7">
    <location>
        <begin position="709"/>
        <end position="730"/>
    </location>
</feature>
<evidence type="ECO:0000256" key="7">
    <source>
        <dbReference type="SAM" id="Phobius"/>
    </source>
</evidence>
<accession>A0AAU9E136</accession>
<evidence type="ECO:0000256" key="6">
    <source>
        <dbReference type="ARBA" id="ARBA00038076"/>
    </source>
</evidence>
<comment type="subcellular location">
    <subcellularLocation>
        <location evidence="1">Cell membrane</location>
        <topology evidence="1">Multi-pass membrane protein</topology>
    </subcellularLocation>
</comment>
<feature type="domain" description="ABC3 transporter permease C-terminal" evidence="8">
    <location>
        <begin position="659"/>
        <end position="772"/>
    </location>
</feature>
<dbReference type="Proteomes" id="UP001321786">
    <property type="component" value="Chromosome"/>
</dbReference>
<sequence>MVMNKLDLRLFRMLKNHKGQFIAVSLIVIIGLFSYVGFSMAMTNLKTTVNYYYDETNFADLFVELVKIPNKEITKLKKIDGISEISGRIVYDVPLVVKEKDEKVHVRMISVNPDNNQVNKLYKVKGDLIKDEKNDALVIQMFAEARGINLNSIIKAKLNGKVKELKVAGITASPEYIYLIENAQTLIPDLKKFGVVFISNKLAEDSFGMQGNSNELLIKVKNKEDIPRIKKELEDKLDKFGVKRVYERKEQLSNSMVGEEIKGGEKSSKAIPLIFLGVAAVIISVMISRLVSSNRVSIGVLKAMGYSNAQILIHYTKLSVIIGLFGASIGMIGGTIFSGFMAKMYTTYFFNIPILKAKIYPKYIILGILLSITFCIISGLFGARKVIGIHPAESMRPEAPKTGKRILIERINAIWKRVSFTQKIVIRNIFRSKKRFLFIAIGISLTYGMTMLPLTMTEQFSSMFTTQYGEFQKAEYSINFRSPINENNIIGIKELINTKEIEPKLEYPFEIVNGWKDKTVVLVGVRTNTNLYGFKNTRGDKISVPKTGILLSQNLAKSLGVKKGDYIKIKTFVPGREDKKVLVKDIIEQWLGINAYMNIENMQDLFVDRGMMTSIMLNSDDNVKGKLKNLNNITSIQSLSDISSGFKEYMKFSIFSIGIMLIFSGILGFAIVYNSTIMSINERQLEFSSLRVMGFHKNEIFSIILRENAYMTIFGLALGIPLSKFFVYGLAESFSTDIYTMSSYIAPNEYIITGVLTIIFIVLAQLATYGKIQKLDFIEALKNRTV</sequence>
<protein>
    <submittedName>
        <fullName evidence="9">FtsX-like permease family protein</fullName>
    </submittedName>
</protein>
<feature type="transmembrane region" description="Helical" evidence="7">
    <location>
        <begin position="436"/>
        <end position="456"/>
    </location>
</feature>
<evidence type="ECO:0000256" key="4">
    <source>
        <dbReference type="ARBA" id="ARBA00022989"/>
    </source>
</evidence>
<dbReference type="PANTHER" id="PTHR30572">
    <property type="entry name" value="MEMBRANE COMPONENT OF TRANSPORTER-RELATED"/>
    <property type="match status" value="1"/>
</dbReference>
<comment type="similarity">
    <text evidence="6">Belongs to the ABC-4 integral membrane protein family.</text>
</comment>
<name>A0AAU9E136_9FIRM</name>
<dbReference type="GO" id="GO:0022857">
    <property type="term" value="F:transmembrane transporter activity"/>
    <property type="evidence" value="ECO:0007669"/>
    <property type="project" value="TreeGrafter"/>
</dbReference>
<keyword evidence="10" id="KW-1185">Reference proteome</keyword>
<dbReference type="Pfam" id="PF02687">
    <property type="entry name" value="FtsX"/>
    <property type="match status" value="2"/>
</dbReference>